<keyword evidence="7" id="KW-0175">Coiled coil</keyword>
<keyword evidence="11" id="KW-0131">Cell cycle</keyword>
<evidence type="ECO:0000256" key="11">
    <source>
        <dbReference type="ARBA" id="ARBA00023306"/>
    </source>
</evidence>
<keyword evidence="10" id="KW-0539">Nucleus</keyword>
<dbReference type="PANTHER" id="PTHR46600">
    <property type="entry name" value="THAP DOMAIN-CONTAINING"/>
    <property type="match status" value="1"/>
</dbReference>
<dbReference type="AlphaFoldDB" id="A0A5B7CTB2"/>
<keyword evidence="14" id="KW-1185">Reference proteome</keyword>
<keyword evidence="8" id="KW-0238">DNA-binding</keyword>
<evidence type="ECO:0000256" key="2">
    <source>
        <dbReference type="ARBA" id="ARBA00006177"/>
    </source>
</evidence>
<name>A0A5B7CTB2_PORTR</name>
<organism evidence="13 14">
    <name type="scientific">Portunus trituberculatus</name>
    <name type="common">Swimming crab</name>
    <name type="synonym">Neptunus trituberculatus</name>
    <dbReference type="NCBI Taxonomy" id="210409"/>
    <lineage>
        <taxon>Eukaryota</taxon>
        <taxon>Metazoa</taxon>
        <taxon>Ecdysozoa</taxon>
        <taxon>Arthropoda</taxon>
        <taxon>Crustacea</taxon>
        <taxon>Multicrustacea</taxon>
        <taxon>Malacostraca</taxon>
        <taxon>Eumalacostraca</taxon>
        <taxon>Eucarida</taxon>
        <taxon>Decapoda</taxon>
        <taxon>Pleocyemata</taxon>
        <taxon>Brachyura</taxon>
        <taxon>Eubrachyura</taxon>
        <taxon>Portunoidea</taxon>
        <taxon>Portunidae</taxon>
        <taxon>Portuninae</taxon>
        <taxon>Portunus</taxon>
    </lineage>
</organism>
<dbReference type="GO" id="GO:0005654">
    <property type="term" value="C:nucleoplasm"/>
    <property type="evidence" value="ECO:0007669"/>
    <property type="project" value="UniProtKB-SubCell"/>
</dbReference>
<dbReference type="PANTHER" id="PTHR46600:SF1">
    <property type="entry name" value="THAP DOMAIN-CONTAINING PROTEIN 1"/>
    <property type="match status" value="1"/>
</dbReference>
<evidence type="ECO:0000256" key="8">
    <source>
        <dbReference type="ARBA" id="ARBA00023125"/>
    </source>
</evidence>
<dbReference type="SUPFAM" id="SSF57716">
    <property type="entry name" value="Glucocorticoid receptor-like (DNA-binding domain)"/>
    <property type="match status" value="1"/>
</dbReference>
<dbReference type="GO" id="GO:0008270">
    <property type="term" value="F:zinc ion binding"/>
    <property type="evidence" value="ECO:0007669"/>
    <property type="project" value="UniProtKB-KW"/>
</dbReference>
<reference evidence="13 14" key="1">
    <citation type="submission" date="2019-05" db="EMBL/GenBank/DDBJ databases">
        <title>Another draft genome of Portunus trituberculatus and its Hox gene families provides insights of decapod evolution.</title>
        <authorList>
            <person name="Jeong J.-H."/>
            <person name="Song I."/>
            <person name="Kim S."/>
            <person name="Choi T."/>
            <person name="Kim D."/>
            <person name="Ryu S."/>
            <person name="Kim W."/>
        </authorList>
    </citation>
    <scope>NUCLEOTIDE SEQUENCE [LARGE SCALE GENOMIC DNA]</scope>
    <source>
        <tissue evidence="13">Muscle</tissue>
    </source>
</reference>
<evidence type="ECO:0000256" key="1">
    <source>
        <dbReference type="ARBA" id="ARBA00004642"/>
    </source>
</evidence>
<evidence type="ECO:0000313" key="13">
    <source>
        <dbReference type="EMBL" id="MPC12650.1"/>
    </source>
</evidence>
<keyword evidence="6" id="KW-0805">Transcription regulation</keyword>
<dbReference type="InterPro" id="IPR026516">
    <property type="entry name" value="THAP1/10"/>
</dbReference>
<evidence type="ECO:0000256" key="3">
    <source>
        <dbReference type="ARBA" id="ARBA00022723"/>
    </source>
</evidence>
<evidence type="ECO:0000259" key="12">
    <source>
        <dbReference type="Pfam" id="PF05485"/>
    </source>
</evidence>
<evidence type="ECO:0000256" key="9">
    <source>
        <dbReference type="ARBA" id="ARBA00023163"/>
    </source>
</evidence>
<evidence type="ECO:0000256" key="7">
    <source>
        <dbReference type="ARBA" id="ARBA00023054"/>
    </source>
</evidence>
<accession>A0A5B7CTB2</accession>
<dbReference type="GO" id="GO:0043565">
    <property type="term" value="F:sequence-specific DNA binding"/>
    <property type="evidence" value="ECO:0007669"/>
    <property type="project" value="InterPro"/>
</dbReference>
<comment type="caution">
    <text evidence="13">The sequence shown here is derived from an EMBL/GenBank/DDBJ whole genome shotgun (WGS) entry which is preliminary data.</text>
</comment>
<evidence type="ECO:0000256" key="4">
    <source>
        <dbReference type="ARBA" id="ARBA00022771"/>
    </source>
</evidence>
<evidence type="ECO:0000256" key="6">
    <source>
        <dbReference type="ARBA" id="ARBA00023015"/>
    </source>
</evidence>
<keyword evidence="3" id="KW-0479">Metal-binding</keyword>
<feature type="domain" description="THAP-type" evidence="12">
    <location>
        <begin position="34"/>
        <end position="100"/>
    </location>
</feature>
<protein>
    <recommendedName>
        <fullName evidence="12">THAP-type domain-containing protein</fullName>
    </recommendedName>
</protein>
<evidence type="ECO:0000256" key="5">
    <source>
        <dbReference type="ARBA" id="ARBA00022833"/>
    </source>
</evidence>
<comment type="similarity">
    <text evidence="2">Belongs to the THAP1 family.</text>
</comment>
<dbReference type="EMBL" id="VSRR010000228">
    <property type="protein sequence ID" value="MPC12650.1"/>
    <property type="molecule type" value="Genomic_DNA"/>
</dbReference>
<keyword evidence="4" id="KW-0863">Zinc-finger</keyword>
<dbReference type="Proteomes" id="UP000324222">
    <property type="component" value="Unassembled WGS sequence"/>
</dbReference>
<proteinExistence type="inferred from homology"/>
<comment type="subcellular location">
    <subcellularLocation>
        <location evidence="1">Nucleus</location>
        <location evidence="1">Nucleoplasm</location>
    </subcellularLocation>
</comment>
<gene>
    <name evidence="13" type="ORF">E2C01_005354</name>
</gene>
<keyword evidence="9" id="KW-0804">Transcription</keyword>
<keyword evidence="5" id="KW-0862">Zinc</keyword>
<sequence length="169" mass="19475">MWSPGARLLDQISDGEVYSIQLSVGKGPSRQIRQVMRLSHRPEIRNKWIAVLEHKATNWNPDYAGICELHFNPQAFLLVTYRKAKCQRKILKTTAIPSVFNCYPEGNAGQRQQKKKKKTFMQEESQPKSTKVLKLTGQSLKLAPIMRASRWTIPERRKMPSSSFLYQDG</sequence>
<evidence type="ECO:0000256" key="10">
    <source>
        <dbReference type="ARBA" id="ARBA00023242"/>
    </source>
</evidence>
<dbReference type="InterPro" id="IPR006612">
    <property type="entry name" value="THAP_Znf"/>
</dbReference>
<dbReference type="Pfam" id="PF05485">
    <property type="entry name" value="THAP"/>
    <property type="match status" value="1"/>
</dbReference>
<evidence type="ECO:0000313" key="14">
    <source>
        <dbReference type="Proteomes" id="UP000324222"/>
    </source>
</evidence>